<dbReference type="Proteomes" id="UP001628078">
    <property type="component" value="Unassembled WGS sequence"/>
</dbReference>
<comment type="caution">
    <text evidence="1">The sequence shown here is derived from an EMBL/GenBank/DDBJ whole genome shotgun (WGS) entry which is preliminary data.</text>
</comment>
<organism evidence="1 2">
    <name type="scientific">Furfurilactobacillus curtus</name>
    <dbReference type="NCBI Taxonomy" id="1746200"/>
    <lineage>
        <taxon>Bacteria</taxon>
        <taxon>Bacillati</taxon>
        <taxon>Bacillota</taxon>
        <taxon>Bacilli</taxon>
        <taxon>Lactobacillales</taxon>
        <taxon>Lactobacillaceae</taxon>
        <taxon>Furfurilactobacillus</taxon>
    </lineage>
</organism>
<reference evidence="1 2" key="1">
    <citation type="submission" date="2022-03" db="EMBL/GenBank/DDBJ databases">
        <title>Draft genome sequence of Furfurilactobacillus curtus JCM 31185.</title>
        <authorList>
            <person name="Suzuki S."/>
            <person name="Endo A."/>
            <person name="Kajikawa A."/>
        </authorList>
    </citation>
    <scope>NUCLEOTIDE SEQUENCE [LARGE SCALE GENOMIC DNA]</scope>
    <source>
        <strain evidence="1 2">JCM 31185</strain>
    </source>
</reference>
<name>A0ABQ5JNS7_9LACO</name>
<accession>A0ABQ5JNS7</accession>
<evidence type="ECO:0000313" key="1">
    <source>
        <dbReference type="EMBL" id="GKT05875.1"/>
    </source>
</evidence>
<gene>
    <name evidence="1" type="ORF">JCM31185_11630</name>
</gene>
<proteinExistence type="predicted"/>
<dbReference type="RefSeq" id="WP_407883521.1">
    <property type="nucleotide sequence ID" value="NZ_BQXO01000003.1"/>
</dbReference>
<evidence type="ECO:0000313" key="2">
    <source>
        <dbReference type="Proteomes" id="UP001628078"/>
    </source>
</evidence>
<sequence length="168" mass="19409">MLENTIKVECIEEPGFSEETLVMTAYARPDIIIAKEVHHSINAGIITEQATDEQVKHYNLIIIGQALSFAERLNLQIYPTVFSWKDGLSDYAGSLFEKVRQDKPINYHQQALWPKNETYQEYLKDLVEEIKLLWGKPSEARILRMQYGGHLSDLTKQIQEMDIANNIK</sequence>
<protein>
    <submittedName>
        <fullName evidence="1">Uncharacterized protein</fullName>
    </submittedName>
</protein>
<keyword evidence="2" id="KW-1185">Reference proteome</keyword>
<dbReference type="EMBL" id="BQXO01000003">
    <property type="protein sequence ID" value="GKT05875.1"/>
    <property type="molecule type" value="Genomic_DNA"/>
</dbReference>